<keyword evidence="1" id="KW-1133">Transmembrane helix</keyword>
<feature type="transmembrane region" description="Helical" evidence="1">
    <location>
        <begin position="41"/>
        <end position="62"/>
    </location>
</feature>
<organism evidence="2 3">
    <name type="scientific">Rhynchosporium graminicola</name>
    <dbReference type="NCBI Taxonomy" id="2792576"/>
    <lineage>
        <taxon>Eukaryota</taxon>
        <taxon>Fungi</taxon>
        <taxon>Dikarya</taxon>
        <taxon>Ascomycota</taxon>
        <taxon>Pezizomycotina</taxon>
        <taxon>Leotiomycetes</taxon>
        <taxon>Helotiales</taxon>
        <taxon>Ploettnerulaceae</taxon>
        <taxon>Rhynchosporium</taxon>
    </lineage>
</organism>
<dbReference type="Proteomes" id="UP000178129">
    <property type="component" value="Unassembled WGS sequence"/>
</dbReference>
<comment type="caution">
    <text evidence="2">The sequence shown here is derived from an EMBL/GenBank/DDBJ whole genome shotgun (WGS) entry which is preliminary data.</text>
</comment>
<keyword evidence="1" id="KW-0812">Transmembrane</keyword>
<protein>
    <submittedName>
        <fullName evidence="2">Uncharacterized protein</fullName>
    </submittedName>
</protein>
<dbReference type="AlphaFoldDB" id="A0A1E1LQQ2"/>
<evidence type="ECO:0000313" key="3">
    <source>
        <dbReference type="Proteomes" id="UP000178129"/>
    </source>
</evidence>
<name>A0A1E1LQQ2_9HELO</name>
<proteinExistence type="predicted"/>
<evidence type="ECO:0000256" key="1">
    <source>
        <dbReference type="SAM" id="Phobius"/>
    </source>
</evidence>
<gene>
    <name evidence="2" type="ORF">RCO7_15199</name>
</gene>
<evidence type="ECO:0000313" key="2">
    <source>
        <dbReference type="EMBL" id="CZT12796.1"/>
    </source>
</evidence>
<dbReference type="EMBL" id="FJUW01000076">
    <property type="protein sequence ID" value="CZT12796.1"/>
    <property type="molecule type" value="Genomic_DNA"/>
</dbReference>
<keyword evidence="3" id="KW-1185">Reference proteome</keyword>
<keyword evidence="1" id="KW-0472">Membrane</keyword>
<reference evidence="3" key="1">
    <citation type="submission" date="2016-03" db="EMBL/GenBank/DDBJ databases">
        <authorList>
            <person name="Ploux O."/>
        </authorList>
    </citation>
    <scope>NUCLEOTIDE SEQUENCE [LARGE SCALE GENOMIC DNA]</scope>
    <source>
        <strain evidence="3">UK7</strain>
    </source>
</reference>
<accession>A0A1E1LQQ2</accession>
<dbReference type="InParanoid" id="A0A1E1LQQ2"/>
<sequence>MSIVVDSVDDHVAHRLEIFGYEEAGNKISRTKYFYKSFSEVFKLFTCIYLIDFFVGLNLLLWKHSATSNQKFLRNPTAHYGWVQTDSDSVWTHEETDPGNERMSPPCISQLEFN</sequence>